<feature type="compositionally biased region" description="Pro residues" evidence="1">
    <location>
        <begin position="37"/>
        <end position="52"/>
    </location>
</feature>
<feature type="compositionally biased region" description="Polar residues" evidence="1">
    <location>
        <begin position="132"/>
        <end position="154"/>
    </location>
</feature>
<feature type="region of interest" description="Disordered" evidence="1">
    <location>
        <begin position="30"/>
        <end position="179"/>
    </location>
</feature>
<evidence type="ECO:0000259" key="3">
    <source>
        <dbReference type="Pfam" id="PF13511"/>
    </source>
</evidence>
<keyword evidence="5" id="KW-1185">Reference proteome</keyword>
<dbReference type="InterPro" id="IPR025392">
    <property type="entry name" value="DUF4124"/>
</dbReference>
<comment type="caution">
    <text evidence="4">The sequence shown here is derived from an EMBL/GenBank/DDBJ whole genome shotgun (WGS) entry which is preliminary data.</text>
</comment>
<keyword evidence="2" id="KW-0732">Signal</keyword>
<proteinExistence type="predicted"/>
<feature type="chain" id="PRO_5045177834" evidence="2">
    <location>
        <begin position="21"/>
        <end position="179"/>
    </location>
</feature>
<feature type="compositionally biased region" description="Polar residues" evidence="1">
    <location>
        <begin position="170"/>
        <end position="179"/>
    </location>
</feature>
<sequence length="179" mass="19096">MSVRTLIALLSMLLAASAGAQIYSWKDASGRMHFSDQPPPDNTTPIKAPPSKGPKYAPLSSSAPAASPVANATQSAPKADAQSAPAAQSGPKSWADKDLEYKQRKAAEQEAAAKKKAADAQAEEKKRYCESLRNNQAMLGNNNLRVARANSSGQADVMDSAQRQQEAERLSQQLARDCK</sequence>
<evidence type="ECO:0000256" key="2">
    <source>
        <dbReference type="SAM" id="SignalP"/>
    </source>
</evidence>
<dbReference type="RefSeq" id="WP_345918524.1">
    <property type="nucleotide sequence ID" value="NZ_JBDIVE010000002.1"/>
</dbReference>
<feature type="compositionally biased region" description="Basic and acidic residues" evidence="1">
    <location>
        <begin position="94"/>
        <end position="130"/>
    </location>
</feature>
<evidence type="ECO:0000313" key="5">
    <source>
        <dbReference type="Proteomes" id="UP001410394"/>
    </source>
</evidence>
<evidence type="ECO:0000313" key="4">
    <source>
        <dbReference type="EMBL" id="MEN3067758.1"/>
    </source>
</evidence>
<organism evidence="4 5">
    <name type="scientific">Uliginosibacterium sediminicola</name>
    <dbReference type="NCBI Taxonomy" id="2024550"/>
    <lineage>
        <taxon>Bacteria</taxon>
        <taxon>Pseudomonadati</taxon>
        <taxon>Pseudomonadota</taxon>
        <taxon>Betaproteobacteria</taxon>
        <taxon>Rhodocyclales</taxon>
        <taxon>Zoogloeaceae</taxon>
        <taxon>Uliginosibacterium</taxon>
    </lineage>
</organism>
<feature type="compositionally biased region" description="Low complexity" evidence="1">
    <location>
        <begin position="54"/>
        <end position="91"/>
    </location>
</feature>
<dbReference type="Proteomes" id="UP001410394">
    <property type="component" value="Unassembled WGS sequence"/>
</dbReference>
<name>A0ABU9YVM7_9RHOO</name>
<reference evidence="4 5" key="1">
    <citation type="journal article" date="2018" name="Int. J. Syst. Evol. Microbiol.">
        <title>Uliginosibacterium sediminicola sp. nov., isolated from freshwater sediment.</title>
        <authorList>
            <person name="Hwang W.M."/>
            <person name="Kim S.M."/>
            <person name="Kang K."/>
            <person name="Ahn T.Y."/>
        </authorList>
    </citation>
    <scope>NUCLEOTIDE SEQUENCE [LARGE SCALE GENOMIC DNA]</scope>
    <source>
        <strain evidence="4 5">M1-21</strain>
    </source>
</reference>
<protein>
    <submittedName>
        <fullName evidence="4">DUF4124 domain-containing protein</fullName>
    </submittedName>
</protein>
<feature type="signal peptide" evidence="2">
    <location>
        <begin position="1"/>
        <end position="20"/>
    </location>
</feature>
<dbReference type="Pfam" id="PF13511">
    <property type="entry name" value="DUF4124"/>
    <property type="match status" value="1"/>
</dbReference>
<accession>A0ABU9YVM7</accession>
<gene>
    <name evidence="4" type="ORF">ABDB84_04650</name>
</gene>
<feature type="domain" description="DUF4124" evidence="3">
    <location>
        <begin position="9"/>
        <end position="58"/>
    </location>
</feature>
<evidence type="ECO:0000256" key="1">
    <source>
        <dbReference type="SAM" id="MobiDB-lite"/>
    </source>
</evidence>
<dbReference type="EMBL" id="JBDIVE010000002">
    <property type="protein sequence ID" value="MEN3067758.1"/>
    <property type="molecule type" value="Genomic_DNA"/>
</dbReference>